<evidence type="ECO:0000313" key="2">
    <source>
        <dbReference type="EMBL" id="CUQ66458.1"/>
    </source>
</evidence>
<evidence type="ECO:0000313" key="3">
    <source>
        <dbReference type="Proteomes" id="UP000066284"/>
    </source>
</evidence>
<protein>
    <submittedName>
        <fullName evidence="2">Uncharacterized protein</fullName>
    </submittedName>
</protein>
<gene>
    <name evidence="2" type="ORF">NITINOP_1483</name>
</gene>
<feature type="coiled-coil region" evidence="1">
    <location>
        <begin position="58"/>
        <end position="85"/>
    </location>
</feature>
<dbReference type="STRING" id="1715989.NITINOP_1483"/>
<dbReference type="EMBL" id="LN885086">
    <property type="protein sequence ID" value="CUQ66458.1"/>
    <property type="molecule type" value="Genomic_DNA"/>
</dbReference>
<dbReference type="KEGG" id="nio:NITINOP_1483"/>
<name>A0A0S4KTG0_9BACT</name>
<keyword evidence="3" id="KW-1185">Reference proteome</keyword>
<dbReference type="AlphaFoldDB" id="A0A0S4KTG0"/>
<proteinExistence type="predicted"/>
<reference evidence="3" key="1">
    <citation type="submission" date="2015-09" db="EMBL/GenBank/DDBJ databases">
        <authorList>
            <person name="Daims H."/>
        </authorList>
    </citation>
    <scope>NUCLEOTIDE SEQUENCE [LARGE SCALE GENOMIC DNA]</scope>
</reference>
<accession>A0A0S4KTG0</accession>
<organism evidence="2 3">
    <name type="scientific">Candidatus Nitrospira inopinata</name>
    <dbReference type="NCBI Taxonomy" id="1715989"/>
    <lineage>
        <taxon>Bacteria</taxon>
        <taxon>Pseudomonadati</taxon>
        <taxon>Nitrospirota</taxon>
        <taxon>Nitrospiria</taxon>
        <taxon>Nitrospirales</taxon>
        <taxon>Nitrospiraceae</taxon>
        <taxon>Nitrospira</taxon>
    </lineage>
</organism>
<dbReference type="RefSeq" id="WP_062484480.1">
    <property type="nucleotide sequence ID" value="NZ_LN885086.1"/>
</dbReference>
<evidence type="ECO:0000256" key="1">
    <source>
        <dbReference type="SAM" id="Coils"/>
    </source>
</evidence>
<sequence>MANSLGEELSAALSNITALIIKTESKAERTQLTRQQAKIAGQLQVFVDGVVDETLPEYAEATEALHAANAEADAAKKKLDKVASSIKKFAAALDKLESLAEKIG</sequence>
<keyword evidence="1" id="KW-0175">Coiled coil</keyword>
<dbReference type="Proteomes" id="UP000066284">
    <property type="component" value="Chromosome 1"/>
</dbReference>